<dbReference type="PROSITE" id="PS51671">
    <property type="entry name" value="ACT"/>
    <property type="match status" value="1"/>
</dbReference>
<dbReference type="CDD" id="cd04869">
    <property type="entry name" value="ACT_GcvR_2"/>
    <property type="match status" value="1"/>
</dbReference>
<dbReference type="EMBL" id="BAABRI010000008">
    <property type="protein sequence ID" value="GAA5482396.1"/>
    <property type="molecule type" value="Genomic_DNA"/>
</dbReference>
<dbReference type="Proteomes" id="UP001476282">
    <property type="component" value="Unassembled WGS sequence"/>
</dbReference>
<dbReference type="InterPro" id="IPR050990">
    <property type="entry name" value="UPF0237/GcvR_regulator"/>
</dbReference>
<evidence type="ECO:0000259" key="1">
    <source>
        <dbReference type="PROSITE" id="PS51671"/>
    </source>
</evidence>
<gene>
    <name evidence="2" type="ORF">Hsar01_01615</name>
</gene>
<dbReference type="PIRSF" id="PIRSF028103">
    <property type="entry name" value="GcvR"/>
    <property type="match status" value="1"/>
</dbReference>
<accession>A0ABP9ULB5</accession>
<dbReference type="InterPro" id="IPR045865">
    <property type="entry name" value="ACT-like_dom_sf"/>
</dbReference>
<protein>
    <recommendedName>
        <fullName evidence="1">ACT domain-containing protein</fullName>
    </recommendedName>
</protein>
<proteinExistence type="predicted"/>
<dbReference type="InterPro" id="IPR016867">
    <property type="entry name" value="GcvR"/>
</dbReference>
<keyword evidence="3" id="KW-1185">Reference proteome</keyword>
<feature type="domain" description="ACT" evidence="1">
    <location>
        <begin position="89"/>
        <end position="167"/>
    </location>
</feature>
<dbReference type="PANTHER" id="PTHR34875:SF6">
    <property type="entry name" value="UPF0237 PROTEIN MJ1558"/>
    <property type="match status" value="1"/>
</dbReference>
<evidence type="ECO:0000313" key="2">
    <source>
        <dbReference type="EMBL" id="GAA5482396.1"/>
    </source>
</evidence>
<dbReference type="InterPro" id="IPR002912">
    <property type="entry name" value="ACT_dom"/>
</dbReference>
<evidence type="ECO:0000313" key="3">
    <source>
        <dbReference type="Proteomes" id="UP001476282"/>
    </source>
</evidence>
<dbReference type="PANTHER" id="PTHR34875">
    <property type="entry name" value="UPF0237 PROTEIN MJ1558"/>
    <property type="match status" value="1"/>
</dbReference>
<reference evidence="2 3" key="1">
    <citation type="submission" date="2024-02" db="EMBL/GenBank/DDBJ databases">
        <title>Haloferula sargassicola NBRC 104335.</title>
        <authorList>
            <person name="Ichikawa N."/>
            <person name="Katano-Makiyama Y."/>
            <person name="Hidaka K."/>
        </authorList>
    </citation>
    <scope>NUCLEOTIDE SEQUENCE [LARGE SCALE GENOMIC DNA]</scope>
    <source>
        <strain evidence="2 3">NBRC 104335</strain>
    </source>
</reference>
<organism evidence="2 3">
    <name type="scientific">Haloferula sargassicola</name>
    <dbReference type="NCBI Taxonomy" id="490096"/>
    <lineage>
        <taxon>Bacteria</taxon>
        <taxon>Pseudomonadati</taxon>
        <taxon>Verrucomicrobiota</taxon>
        <taxon>Verrucomicrobiia</taxon>
        <taxon>Verrucomicrobiales</taxon>
        <taxon>Verrucomicrobiaceae</taxon>
        <taxon>Haloferula</taxon>
    </lineage>
</organism>
<dbReference type="Gene3D" id="3.30.70.260">
    <property type="match status" value="2"/>
</dbReference>
<dbReference type="RefSeq" id="WP_353566542.1">
    <property type="nucleotide sequence ID" value="NZ_BAABRI010000008.1"/>
</dbReference>
<name>A0ABP9ULB5_9BACT</name>
<dbReference type="Pfam" id="PF13740">
    <property type="entry name" value="ACT_6"/>
    <property type="match status" value="1"/>
</dbReference>
<sequence length="167" mass="17628">MQTCVVMTVLAPDRTGIVKSISETVAAHGGNWLESRMARLAGQFAGILRIECAPTDVDAMVSALESLEGLSIHTSREEFPEDTHRDLIHLDVVGNDRPGIVRQISAAVAGVGANLEDLQTRLESAPMAGHPLFHAILTVSLPAGIAPGSLTDSIEQLGEDLAVTVVE</sequence>
<comment type="caution">
    <text evidence="2">The sequence shown here is derived from an EMBL/GenBank/DDBJ whole genome shotgun (WGS) entry which is preliminary data.</text>
</comment>
<dbReference type="SUPFAM" id="SSF55021">
    <property type="entry name" value="ACT-like"/>
    <property type="match status" value="2"/>
</dbReference>